<comment type="caution">
    <text evidence="2">The sequence shown here is derived from an EMBL/GenBank/DDBJ whole genome shotgun (WGS) entry which is preliminary data.</text>
</comment>
<sequence length="196" mass="20718">MRRLWTVPVFAALMLFASNGCAADFGPSDIVAGSAGDVPEFTGPWASEFADTYRAGSDVVRAILEDGAISDAEWAETSDAFIACMQDRGVRVTLDDAYGAIALPDMPKPDAASDAALDACTPDFYAVSSLRRDLARNPDARDEDAIIAACLVEAGLVEPGYSGEDLASDAKQESLPFDNDDPVFGSCIRDPLGLLE</sequence>
<keyword evidence="3" id="KW-1185">Reference proteome</keyword>
<evidence type="ECO:0008006" key="4">
    <source>
        <dbReference type="Google" id="ProtNLM"/>
    </source>
</evidence>
<dbReference type="Proteomes" id="UP000190827">
    <property type="component" value="Unassembled WGS sequence"/>
</dbReference>
<evidence type="ECO:0000313" key="3">
    <source>
        <dbReference type="Proteomes" id="UP000190827"/>
    </source>
</evidence>
<feature type="chain" id="PRO_5046287905" description="Lipoprotein" evidence="1">
    <location>
        <begin position="23"/>
        <end position="196"/>
    </location>
</feature>
<reference evidence="2 3" key="1">
    <citation type="submission" date="2017-02" db="EMBL/GenBank/DDBJ databases">
        <authorList>
            <person name="Varghese N."/>
            <person name="Submissions S."/>
        </authorList>
    </citation>
    <scope>NUCLEOTIDE SEQUENCE [LARGE SCALE GENOMIC DNA]</scope>
    <source>
        <strain evidence="2 3">VKM Ac-1787</strain>
    </source>
</reference>
<organism evidence="2 3">
    <name type="scientific">Plantibacter cousiniae</name>
    <name type="common">nom. nud.</name>
    <dbReference type="NCBI Taxonomy" id="199709"/>
    <lineage>
        <taxon>Bacteria</taxon>
        <taxon>Bacillati</taxon>
        <taxon>Actinomycetota</taxon>
        <taxon>Actinomycetes</taxon>
        <taxon>Micrococcales</taxon>
        <taxon>Microbacteriaceae</taxon>
        <taxon>Plantibacter</taxon>
    </lineage>
</organism>
<feature type="signal peptide" evidence="1">
    <location>
        <begin position="1"/>
        <end position="22"/>
    </location>
</feature>
<gene>
    <name evidence="2" type="ORF">SAMN06295973_3400</name>
</gene>
<proteinExistence type="predicted"/>
<evidence type="ECO:0000313" key="2">
    <source>
        <dbReference type="EMBL" id="SKC72748.1"/>
    </source>
</evidence>
<evidence type="ECO:0000256" key="1">
    <source>
        <dbReference type="SAM" id="SignalP"/>
    </source>
</evidence>
<dbReference type="EMBL" id="FUZO01000003">
    <property type="protein sequence ID" value="SKC72748.1"/>
    <property type="molecule type" value="Genomic_DNA"/>
</dbReference>
<protein>
    <recommendedName>
        <fullName evidence="4">Lipoprotein</fullName>
    </recommendedName>
</protein>
<name>A0ABY1LQ50_9MICO</name>
<accession>A0ABY1LQ50</accession>
<keyword evidence="1" id="KW-0732">Signal</keyword>